<comment type="similarity">
    <text evidence="1 5 6">Belongs to the glutamine synthetase family.</text>
</comment>
<evidence type="ECO:0000313" key="11">
    <source>
        <dbReference type="Proteomes" id="UP000288859"/>
    </source>
</evidence>
<protein>
    <submittedName>
        <fullName evidence="10">Uncharacterized protein</fullName>
    </submittedName>
</protein>
<evidence type="ECO:0000256" key="7">
    <source>
        <dbReference type="SAM" id="MobiDB-lite"/>
    </source>
</evidence>
<dbReference type="EMBL" id="NAJM01000030">
    <property type="protein sequence ID" value="RVX69352.1"/>
    <property type="molecule type" value="Genomic_DNA"/>
</dbReference>
<feature type="compositionally biased region" description="Acidic residues" evidence="7">
    <location>
        <begin position="1488"/>
        <end position="1500"/>
    </location>
</feature>
<dbReference type="SMART" id="SM00317">
    <property type="entry name" value="SET"/>
    <property type="match status" value="1"/>
</dbReference>
<dbReference type="VEuPathDB" id="FungiDB:PV10_05441"/>
<feature type="compositionally biased region" description="Polar residues" evidence="7">
    <location>
        <begin position="535"/>
        <end position="547"/>
    </location>
</feature>
<feature type="compositionally biased region" description="Basic and acidic residues" evidence="7">
    <location>
        <begin position="1093"/>
        <end position="1113"/>
    </location>
</feature>
<dbReference type="Gene3D" id="2.170.270.10">
    <property type="entry name" value="SET domain"/>
    <property type="match status" value="1"/>
</dbReference>
<comment type="caution">
    <text evidence="10">The sequence shown here is derived from an EMBL/GenBank/DDBJ whole genome shotgun (WGS) entry which is preliminary data.</text>
</comment>
<feature type="domain" description="GS catalytic" evidence="9">
    <location>
        <begin position="127"/>
        <end position="541"/>
    </location>
</feature>
<dbReference type="InterPro" id="IPR014746">
    <property type="entry name" value="Gln_synth/guanido_kin_cat_dom"/>
</dbReference>
<dbReference type="FunFam" id="3.30.590.10:FF:000005">
    <property type="entry name" value="Probable glutamine synthetase"/>
    <property type="match status" value="1"/>
</dbReference>
<feature type="region of interest" description="Disordered" evidence="7">
    <location>
        <begin position="535"/>
        <end position="570"/>
    </location>
</feature>
<gene>
    <name evidence="10" type="ORF">B0A52_06947</name>
</gene>
<dbReference type="InterPro" id="IPR001214">
    <property type="entry name" value="SET_dom"/>
</dbReference>
<feature type="region of interest" description="Disordered" evidence="7">
    <location>
        <begin position="1470"/>
        <end position="1501"/>
    </location>
</feature>
<proteinExistence type="inferred from homology"/>
<evidence type="ECO:0000256" key="6">
    <source>
        <dbReference type="RuleBase" id="RU000384"/>
    </source>
</evidence>
<evidence type="ECO:0000256" key="1">
    <source>
        <dbReference type="ARBA" id="ARBA00009897"/>
    </source>
</evidence>
<dbReference type="GO" id="GO:0005524">
    <property type="term" value="F:ATP binding"/>
    <property type="evidence" value="ECO:0007669"/>
    <property type="project" value="UniProtKB-KW"/>
</dbReference>
<dbReference type="InterPro" id="IPR046341">
    <property type="entry name" value="SET_dom_sf"/>
</dbReference>
<feature type="compositionally biased region" description="Polar residues" evidence="7">
    <location>
        <begin position="1258"/>
        <end position="1274"/>
    </location>
</feature>
<dbReference type="GO" id="GO:0004356">
    <property type="term" value="F:glutamine synthetase activity"/>
    <property type="evidence" value="ECO:0007669"/>
    <property type="project" value="InterPro"/>
</dbReference>
<dbReference type="PROSITE" id="PS51987">
    <property type="entry name" value="GS_CATALYTIC"/>
    <property type="match status" value="1"/>
</dbReference>
<dbReference type="PANTHER" id="PTHR43785">
    <property type="entry name" value="GAMMA-GLUTAMYLPUTRESCINE SYNTHETASE"/>
    <property type="match status" value="1"/>
</dbReference>
<dbReference type="InterPro" id="IPR008146">
    <property type="entry name" value="Gln_synth_cat_dom"/>
</dbReference>
<dbReference type="Gene3D" id="3.30.590.10">
    <property type="entry name" value="Glutamine synthetase/guanido kinase, catalytic domain"/>
    <property type="match status" value="1"/>
</dbReference>
<name>A0A438N0Z2_EXOME</name>
<feature type="region of interest" description="Disordered" evidence="7">
    <location>
        <begin position="1257"/>
        <end position="1299"/>
    </location>
</feature>
<evidence type="ECO:0000256" key="2">
    <source>
        <dbReference type="ARBA" id="ARBA00022598"/>
    </source>
</evidence>
<reference evidence="10 11" key="1">
    <citation type="submission" date="2017-03" db="EMBL/GenBank/DDBJ databases">
        <title>Genomes of endolithic fungi from Antarctica.</title>
        <authorList>
            <person name="Coleine C."/>
            <person name="Masonjones S."/>
            <person name="Stajich J.E."/>
        </authorList>
    </citation>
    <scope>NUCLEOTIDE SEQUENCE [LARGE SCALE GENOMIC DNA]</scope>
    <source>
        <strain evidence="10 11">CCFEE 6314</strain>
    </source>
</reference>
<organism evidence="10 11">
    <name type="scientific">Exophiala mesophila</name>
    <name type="common">Black yeast-like fungus</name>
    <dbReference type="NCBI Taxonomy" id="212818"/>
    <lineage>
        <taxon>Eukaryota</taxon>
        <taxon>Fungi</taxon>
        <taxon>Dikarya</taxon>
        <taxon>Ascomycota</taxon>
        <taxon>Pezizomycotina</taxon>
        <taxon>Eurotiomycetes</taxon>
        <taxon>Chaetothyriomycetidae</taxon>
        <taxon>Chaetothyriales</taxon>
        <taxon>Herpotrichiellaceae</taxon>
        <taxon>Exophiala</taxon>
    </lineage>
</organism>
<dbReference type="SUPFAM" id="SSF82199">
    <property type="entry name" value="SET domain"/>
    <property type="match status" value="1"/>
</dbReference>
<keyword evidence="3" id="KW-0547">Nucleotide-binding</keyword>
<feature type="domain" description="SET" evidence="8">
    <location>
        <begin position="941"/>
        <end position="1056"/>
    </location>
</feature>
<dbReference type="VEuPathDB" id="FungiDB:PV10_05442"/>
<keyword evidence="2" id="KW-0436">Ligase</keyword>
<evidence type="ECO:0000256" key="4">
    <source>
        <dbReference type="ARBA" id="ARBA00022840"/>
    </source>
</evidence>
<dbReference type="FunFam" id="3.10.20.70:FF:000013">
    <property type="entry name" value="Glutamine synthetase bacteria"/>
    <property type="match status" value="1"/>
</dbReference>
<dbReference type="Pfam" id="PF00856">
    <property type="entry name" value="SET"/>
    <property type="match status" value="1"/>
</dbReference>
<dbReference type="SUPFAM" id="SSF55931">
    <property type="entry name" value="Glutamine synthetase/guanido kinase"/>
    <property type="match status" value="1"/>
</dbReference>
<evidence type="ECO:0000313" key="10">
    <source>
        <dbReference type="EMBL" id="RVX69352.1"/>
    </source>
</evidence>
<dbReference type="Pfam" id="PF00120">
    <property type="entry name" value="Gln-synt_C"/>
    <property type="match status" value="1"/>
</dbReference>
<evidence type="ECO:0000259" key="8">
    <source>
        <dbReference type="PROSITE" id="PS50280"/>
    </source>
</evidence>
<evidence type="ECO:0000256" key="3">
    <source>
        <dbReference type="ARBA" id="ARBA00022741"/>
    </source>
</evidence>
<dbReference type="GO" id="GO:0006576">
    <property type="term" value="P:biogenic amine metabolic process"/>
    <property type="evidence" value="ECO:0007669"/>
    <property type="project" value="UniProtKB-ARBA"/>
</dbReference>
<keyword evidence="4" id="KW-0067">ATP-binding</keyword>
<dbReference type="PROSITE" id="PS50280">
    <property type="entry name" value="SET"/>
    <property type="match status" value="1"/>
</dbReference>
<dbReference type="Proteomes" id="UP000288859">
    <property type="component" value="Unassembled WGS sequence"/>
</dbReference>
<dbReference type="SMART" id="SM01230">
    <property type="entry name" value="Gln-synt_C"/>
    <property type="match status" value="1"/>
</dbReference>
<evidence type="ECO:0000259" key="9">
    <source>
        <dbReference type="PROSITE" id="PS51987"/>
    </source>
</evidence>
<dbReference type="PANTHER" id="PTHR43785:SF12">
    <property type="entry name" value="TYPE-1 GLUTAMINE SYNTHETASE 2"/>
    <property type="match status" value="1"/>
</dbReference>
<feature type="region of interest" description="Disordered" evidence="7">
    <location>
        <begin position="1093"/>
        <end position="1114"/>
    </location>
</feature>
<accession>A0A438N0Z2</accession>
<dbReference type="OrthoDB" id="77835at2759"/>
<sequence length="1671" mass="187181">MGSNTNDKILTLDQLETELAQDTKVKLAGIDVDGTRSFPLGKLVSKKKFLSVAKDGFGFCSVTFGWDMHDQTYFRELEISNKENGYRDITAKVDLGSYRRIPWEDNIPFFLVSFYDPDTDKPISACPRSLLRTAVAKLNDAGYGAMAGAEYEFFTYRAPKDESSQSAHASSSTTAAFLKTNPVESLPHLTQGMFGYSLTDPIHNQDWFYGVWDACEKFNCNIEGWHTESGPGVFEAALEFGEITEMADRASLFKYVVKAIGSKHGITPTFMAKPKEGLPGNSGHVHCSLVDKAGKNLFYRGEKDPNPPYVDLEYVSDLGRHFLAGLLHGLPDVMPIIAPTINSYKRLVENFWAPVTVSWGLEHRAASIRVIAPPTASPKATRFEIRVCGADSNASLVLATIVALGWRGVEKKLEIPVPPLGKGEEVGGSSDNGERLPKNLKDSTARFMAKESIAREVFGDSFVDHFGGTREHELRLWDEAVTDWEVRSKALCAISLTLLRPYYPLVFESLLKRYEDDAVPPIAKPSKIPGSTTKLITSSEAVTSSPRFGSPSKVTKSSAKSKAKAKSTTVSKPKTKKEVVFFEHITGSKVIQTPAEKNLGKVLSNIYVEIDQFARDQVVYDHDPTNSPKAFEENRNVTRLFLRIAKTLAMYRDNKATATYRLQKVDTDQPNLQRVLDAALTDLRTEQELARRYTQFTRKPNLMILSVCAHSRTFRKSFQEIDQRTDTKTKGKPTWAALYQLIVENAASLELFALVRSLRWREALDHYDDDFRTLVAHLGPKDPTLAGNPNLGYTTKEIKQVHDIGDERRQAQWALKGPNVPAFRPTAKITMTEALLSRTANSELKPVVHTELTVYQIDLDDSQVLYDIPGWHPRLQLGNGGRDPRFCGSVEPRKNNKDGNPQAIGPCECCNAYSTKEDAINAKQCDCTFAEFLTKKNLPNMLMELVDTETMGTGVRSLRTMKPHVVIGEYLGEIVPEESSIYGDSRYLMDLDVFYQRHYYGMGIEATHLGNWTRFINHSCRPNCEYVLRNVGQIARIYISTVRDIAFGEQLTIDYGPAYWMNIKIYGTGPNPTHAQQRRGYSDEATFRPWRGWKKDGSHGKATEFQDGPEQRKPFRLPRSLKREPNPFAGLEIENLHNLATDVQKLAKAARDEPQSSKSPPTNLTFHATKSPLVRRYAAKLTKRRPSALEKVNLRNNPWAQMLSSPVRPCPHSSSRLPGALLTDFNLVKAPNNDIYLMPDKLADLDELDREMGGNRLAKSQPQANASQLSSNKQMALAKHSSQKDRVVPGPPEGPPLRHLMPTLRMLTNINFMRFVTYTLGEKSPKKPNAAGHSSTYKALRLFSPSSRGKMNAALHYERNQVEFGLATGTIQEAPRREDMFDVSQLQWQPDIPQRLTRIIQQRVLVALSNLAGKMSTKEPKLWAGALKAMPIPRKTGHFEFGEFGIIELPKKDLDQVHLDFEKAGIAVEHVTDQDQDPSQTSIPAESPSEDLDEDEDSQECDVTMPKRWLAGSIFIHVGKSDIEQLLPTASTHANARPLPSYLQNSLIPPMIPIEDKYRLPVFSLHRLLNPEGDKSPDDLPDSTKQDLEMLAQIINSCRAMHLRGPASSAKVVYSPLPGSPPVDDVYQDYLILVKAKFNQNLGLITEIWRLWRYLAGRNMGALPKSDKNDG</sequence>
<evidence type="ECO:0000256" key="5">
    <source>
        <dbReference type="PROSITE-ProRule" id="PRU01331"/>
    </source>
</evidence>